<evidence type="ECO:0000259" key="6">
    <source>
        <dbReference type="PROSITE" id="PS50011"/>
    </source>
</evidence>
<comment type="similarity">
    <text evidence="4">Belongs to the protein kinase superfamily.</text>
</comment>
<dbReference type="InterPro" id="IPR000719">
    <property type="entry name" value="Prot_kinase_dom"/>
</dbReference>
<dbReference type="OrthoDB" id="419455at2759"/>
<dbReference type="PANTHER" id="PTHR24347">
    <property type="entry name" value="SERINE/THREONINE-PROTEIN KINASE"/>
    <property type="match status" value="1"/>
</dbReference>
<reference evidence="7" key="2">
    <citation type="submission" date="2019-06" db="EMBL/GenBank/DDBJ databases">
        <title>Genomics analysis of Aphanomyces spp. identifies a new class of oomycete effector associated with host adaptation.</title>
        <authorList>
            <person name="Gaulin E."/>
        </authorList>
    </citation>
    <scope>NUCLEOTIDE SEQUENCE</scope>
    <source>
        <strain evidence="7">CBS 578.67</strain>
    </source>
</reference>
<feature type="domain" description="Protein kinase" evidence="6">
    <location>
        <begin position="100"/>
        <end position="383"/>
    </location>
</feature>
<dbReference type="Proteomes" id="UP000332933">
    <property type="component" value="Unassembled WGS sequence"/>
</dbReference>
<evidence type="ECO:0000313" key="7">
    <source>
        <dbReference type="EMBL" id="KAF0687729.1"/>
    </source>
</evidence>
<keyword evidence="5" id="KW-1133">Transmembrane helix</keyword>
<dbReference type="PROSITE" id="PS50011">
    <property type="entry name" value="PROTEIN_KINASE_DOM"/>
    <property type="match status" value="1"/>
</dbReference>
<keyword evidence="4" id="KW-0723">Serine/threonine-protein kinase</keyword>
<feature type="transmembrane region" description="Helical" evidence="5">
    <location>
        <begin position="291"/>
        <end position="313"/>
    </location>
</feature>
<feature type="transmembrane region" description="Helical" evidence="5">
    <location>
        <begin position="199"/>
        <end position="220"/>
    </location>
</feature>
<dbReference type="Pfam" id="PF00069">
    <property type="entry name" value="Pkinase"/>
    <property type="match status" value="1"/>
</dbReference>
<dbReference type="InterPro" id="IPR008271">
    <property type="entry name" value="Ser/Thr_kinase_AS"/>
</dbReference>
<gene>
    <name evidence="8" type="primary">Aste57867_20553</name>
    <name evidence="7" type="ORF">As57867_020486</name>
    <name evidence="8" type="ORF">ASTE57867_20553</name>
</gene>
<dbReference type="PROSITE" id="PS00107">
    <property type="entry name" value="PROTEIN_KINASE_ATP"/>
    <property type="match status" value="1"/>
</dbReference>
<keyword evidence="5" id="KW-0472">Membrane</keyword>
<dbReference type="InterPro" id="IPR011009">
    <property type="entry name" value="Kinase-like_dom_sf"/>
</dbReference>
<organism evidence="8 9">
    <name type="scientific">Aphanomyces stellatus</name>
    <dbReference type="NCBI Taxonomy" id="120398"/>
    <lineage>
        <taxon>Eukaryota</taxon>
        <taxon>Sar</taxon>
        <taxon>Stramenopiles</taxon>
        <taxon>Oomycota</taxon>
        <taxon>Saprolegniomycetes</taxon>
        <taxon>Saprolegniales</taxon>
        <taxon>Verrucalvaceae</taxon>
        <taxon>Aphanomyces</taxon>
    </lineage>
</organism>
<evidence type="ECO:0000313" key="8">
    <source>
        <dbReference type="EMBL" id="VFT97237.1"/>
    </source>
</evidence>
<dbReference type="PROSITE" id="PS00108">
    <property type="entry name" value="PROTEIN_KINASE_ST"/>
    <property type="match status" value="1"/>
</dbReference>
<dbReference type="SUPFAM" id="SSF56112">
    <property type="entry name" value="Protein kinase-like (PK-like)"/>
    <property type="match status" value="1"/>
</dbReference>
<dbReference type="SMART" id="SM00220">
    <property type="entry name" value="S_TKc"/>
    <property type="match status" value="1"/>
</dbReference>
<proteinExistence type="inferred from homology"/>
<keyword evidence="2 3" id="KW-0067">ATP-binding</keyword>
<evidence type="ECO:0000256" key="2">
    <source>
        <dbReference type="ARBA" id="ARBA00022840"/>
    </source>
</evidence>
<dbReference type="EMBL" id="CAADRA010006896">
    <property type="protein sequence ID" value="VFT97237.1"/>
    <property type="molecule type" value="Genomic_DNA"/>
</dbReference>
<evidence type="ECO:0000256" key="5">
    <source>
        <dbReference type="SAM" id="Phobius"/>
    </source>
</evidence>
<dbReference type="InterPro" id="IPR017441">
    <property type="entry name" value="Protein_kinase_ATP_BS"/>
</dbReference>
<evidence type="ECO:0000313" key="9">
    <source>
        <dbReference type="Proteomes" id="UP000332933"/>
    </source>
</evidence>
<keyword evidence="9" id="KW-1185">Reference proteome</keyword>
<keyword evidence="5" id="KW-0812">Transmembrane</keyword>
<dbReference type="AlphaFoldDB" id="A0A485LH92"/>
<protein>
    <submittedName>
        <fullName evidence="8">Aste57867_20553 protein</fullName>
    </submittedName>
</protein>
<keyword evidence="4" id="KW-0808">Transferase</keyword>
<keyword evidence="1 3" id="KW-0547">Nucleotide-binding</keyword>
<reference evidence="8 9" key="1">
    <citation type="submission" date="2019-03" db="EMBL/GenBank/DDBJ databases">
        <authorList>
            <person name="Gaulin E."/>
            <person name="Dumas B."/>
        </authorList>
    </citation>
    <scope>NUCLEOTIDE SEQUENCE [LARGE SCALE GENOMIC DNA]</scope>
    <source>
        <strain evidence="8">CBS 568.67</strain>
    </source>
</reference>
<accession>A0A485LH92</accession>
<feature type="binding site" evidence="3">
    <location>
        <position position="129"/>
    </location>
    <ligand>
        <name>ATP</name>
        <dbReference type="ChEBI" id="CHEBI:30616"/>
    </ligand>
</feature>
<dbReference type="Gene3D" id="1.10.510.10">
    <property type="entry name" value="Transferase(Phosphotransferase) domain 1"/>
    <property type="match status" value="1"/>
</dbReference>
<dbReference type="GO" id="GO:0005524">
    <property type="term" value="F:ATP binding"/>
    <property type="evidence" value="ECO:0007669"/>
    <property type="project" value="UniProtKB-UniRule"/>
</dbReference>
<name>A0A485LH92_9STRA</name>
<keyword evidence="4" id="KW-0418">Kinase</keyword>
<sequence length="383" mass="41730">MPLLRLLRRTAVPVRVEWSQPQRPLALRAWTSLPSLPHDAAETSSSAWSRMAIYSTAAAAVLAGAVCPQEVNSEQAPTIHKVAQPRDPYRAGGGSFTNDFDISRPLGAGAFGTVWQCMHRASHASVAVKVVSESYEEAAREKAALTCVALAGGHANIVELQHHYTYGGFHYLAFELVSGMTLFDLVRRRHRVDEAMKQVARLVVAQVASAIAFLHSIGIVHCDLKPDNVMVTAANHVKLIDFGSASMPHPIDVTSMPAATEKAEEDMSRLASAPLSGTKSYWSPEMLQAKATLVTVVPIMDMWAIGCILYIMLCGQHPFDPRGTLTEAQVIDNILHRPVQFTQPVWATISPETRLIVSQLLEKDPARRMTAADLVRALGNEAS</sequence>
<evidence type="ECO:0000256" key="4">
    <source>
        <dbReference type="RuleBase" id="RU000304"/>
    </source>
</evidence>
<evidence type="ECO:0000256" key="3">
    <source>
        <dbReference type="PROSITE-ProRule" id="PRU10141"/>
    </source>
</evidence>
<evidence type="ECO:0000256" key="1">
    <source>
        <dbReference type="ARBA" id="ARBA00022741"/>
    </source>
</evidence>
<dbReference type="GO" id="GO:0004674">
    <property type="term" value="F:protein serine/threonine kinase activity"/>
    <property type="evidence" value="ECO:0007669"/>
    <property type="project" value="UniProtKB-KW"/>
</dbReference>
<dbReference type="EMBL" id="VJMH01006870">
    <property type="protein sequence ID" value="KAF0687729.1"/>
    <property type="molecule type" value="Genomic_DNA"/>
</dbReference>